<organism evidence="1 2">
    <name type="scientific">Bacillus sonorensis</name>
    <dbReference type="NCBI Taxonomy" id="119858"/>
    <lineage>
        <taxon>Bacteria</taxon>
        <taxon>Bacillati</taxon>
        <taxon>Bacillota</taxon>
        <taxon>Bacilli</taxon>
        <taxon>Bacillales</taxon>
        <taxon>Bacillaceae</taxon>
        <taxon>Bacillus</taxon>
    </lineage>
</organism>
<dbReference type="Proteomes" id="UP000196877">
    <property type="component" value="Chromosome"/>
</dbReference>
<keyword evidence="2" id="KW-1185">Reference proteome</keyword>
<dbReference type="GeneID" id="92852522"/>
<evidence type="ECO:0000313" key="2">
    <source>
        <dbReference type="Proteomes" id="UP000196877"/>
    </source>
</evidence>
<gene>
    <name evidence="1" type="ORF">S101395_03535</name>
</gene>
<accession>A0ABN5AH10</accession>
<dbReference type="RefSeq" id="WP_006638588.1">
    <property type="nucleotide sequence ID" value="NZ_BORD01000002.1"/>
</dbReference>
<name>A0ABN5AH10_9BACI</name>
<sequence length="91" mass="10392">MNNSPTTVRALIFQTHIKRLKELMTKRLDQSITKAERRELAKLHDDCIDMMANVFQNGCSLDKDLISKEEAEETIALLHKIIKSSGSFSDE</sequence>
<dbReference type="EMBL" id="CP021920">
    <property type="protein sequence ID" value="ASB90042.1"/>
    <property type="molecule type" value="Genomic_DNA"/>
</dbReference>
<evidence type="ECO:0000313" key="1">
    <source>
        <dbReference type="EMBL" id="ASB90042.1"/>
    </source>
</evidence>
<proteinExistence type="predicted"/>
<reference evidence="1 2" key="1">
    <citation type="submission" date="2017-06" db="EMBL/GenBank/DDBJ databases">
        <title>Genome sequence of Bacillus sonorensis strain SRCM101395.</title>
        <authorList>
            <person name="Cho S.H."/>
        </authorList>
    </citation>
    <scope>NUCLEOTIDE SEQUENCE [LARGE SCALE GENOMIC DNA]</scope>
    <source>
        <strain evidence="1 2">SRCM101395</strain>
    </source>
</reference>
<protein>
    <submittedName>
        <fullName evidence="1">Uncharacterized protein</fullName>
    </submittedName>
</protein>